<reference evidence="2" key="2">
    <citation type="journal article" date="2017" name="Nat. Plants">
        <title>The Aegilops tauschii genome reveals multiple impacts of transposons.</title>
        <authorList>
            <person name="Zhao G."/>
            <person name="Zou C."/>
            <person name="Li K."/>
            <person name="Wang K."/>
            <person name="Li T."/>
            <person name="Gao L."/>
            <person name="Zhang X."/>
            <person name="Wang H."/>
            <person name="Yang Z."/>
            <person name="Liu X."/>
            <person name="Jiang W."/>
            <person name="Mao L."/>
            <person name="Kong X."/>
            <person name="Jiao Y."/>
            <person name="Jia J."/>
        </authorList>
    </citation>
    <scope>NUCLEOTIDE SEQUENCE [LARGE SCALE GENOMIC DNA]</scope>
    <source>
        <strain evidence="2">cv. AL8/78</strain>
    </source>
</reference>
<dbReference type="PANTHER" id="PTHR15598">
    <property type="entry name" value="ENHANCER OF MRNA-DECAPPING PROTEIN 4"/>
    <property type="match status" value="1"/>
</dbReference>
<evidence type="ECO:0000313" key="1">
    <source>
        <dbReference type="EnsemblPlants" id="AET7Gv20552000.22"/>
    </source>
</evidence>
<dbReference type="GO" id="GO:0031087">
    <property type="term" value="P:deadenylation-independent decapping of nuclear-transcribed mRNA"/>
    <property type="evidence" value="ECO:0007669"/>
    <property type="project" value="InterPro"/>
</dbReference>
<evidence type="ECO:0000313" key="2">
    <source>
        <dbReference type="Proteomes" id="UP000015105"/>
    </source>
</evidence>
<accession>A0A453RDZ5</accession>
<reference evidence="1" key="4">
    <citation type="submission" date="2019-03" db="UniProtKB">
        <authorList>
            <consortium name="EnsemblPlants"/>
        </authorList>
    </citation>
    <scope>IDENTIFICATION</scope>
</reference>
<dbReference type="PANTHER" id="PTHR15598:SF8">
    <property type="entry name" value="OS06G0300800 PROTEIN"/>
    <property type="match status" value="1"/>
</dbReference>
<protein>
    <submittedName>
        <fullName evidence="1">Uncharacterized protein</fullName>
    </submittedName>
</protein>
<keyword evidence="2" id="KW-1185">Reference proteome</keyword>
<reference evidence="1" key="3">
    <citation type="journal article" date="2017" name="Nature">
        <title>Genome sequence of the progenitor of the wheat D genome Aegilops tauschii.</title>
        <authorList>
            <person name="Luo M.C."/>
            <person name="Gu Y.Q."/>
            <person name="Puiu D."/>
            <person name="Wang H."/>
            <person name="Twardziok S.O."/>
            <person name="Deal K.R."/>
            <person name="Huo N."/>
            <person name="Zhu T."/>
            <person name="Wang L."/>
            <person name="Wang Y."/>
            <person name="McGuire P.E."/>
            <person name="Liu S."/>
            <person name="Long H."/>
            <person name="Ramasamy R.K."/>
            <person name="Rodriguez J.C."/>
            <person name="Van S.L."/>
            <person name="Yuan L."/>
            <person name="Wang Z."/>
            <person name="Xia Z."/>
            <person name="Xiao L."/>
            <person name="Anderson O.D."/>
            <person name="Ouyang S."/>
            <person name="Liang Y."/>
            <person name="Zimin A.V."/>
            <person name="Pertea G."/>
            <person name="Qi P."/>
            <person name="Bennetzen J.L."/>
            <person name="Dai X."/>
            <person name="Dawson M.W."/>
            <person name="Muller H.G."/>
            <person name="Kugler K."/>
            <person name="Rivarola-Duarte L."/>
            <person name="Spannagl M."/>
            <person name="Mayer K.F.X."/>
            <person name="Lu F.H."/>
            <person name="Bevan M.W."/>
            <person name="Leroy P."/>
            <person name="Li P."/>
            <person name="You F.M."/>
            <person name="Sun Q."/>
            <person name="Liu Z."/>
            <person name="Lyons E."/>
            <person name="Wicker T."/>
            <person name="Salzberg S.L."/>
            <person name="Devos K.M."/>
            <person name="Dvorak J."/>
        </authorList>
    </citation>
    <scope>NUCLEOTIDE SEQUENCE [LARGE SCALE GENOMIC DNA]</scope>
    <source>
        <strain evidence="1">cv. AL8/78</strain>
    </source>
</reference>
<proteinExistence type="predicted"/>
<reference evidence="2" key="1">
    <citation type="journal article" date="2014" name="Science">
        <title>Ancient hybridizations among the ancestral genomes of bread wheat.</title>
        <authorList>
            <consortium name="International Wheat Genome Sequencing Consortium,"/>
            <person name="Marcussen T."/>
            <person name="Sandve S.R."/>
            <person name="Heier L."/>
            <person name="Spannagl M."/>
            <person name="Pfeifer M."/>
            <person name="Jakobsen K.S."/>
            <person name="Wulff B.B."/>
            <person name="Steuernagel B."/>
            <person name="Mayer K.F."/>
            <person name="Olsen O.A."/>
        </authorList>
    </citation>
    <scope>NUCLEOTIDE SEQUENCE [LARGE SCALE GENOMIC DNA]</scope>
    <source>
        <strain evidence="2">cv. AL8/78</strain>
    </source>
</reference>
<dbReference type="EnsemblPlants" id="AET7Gv20552000.22">
    <property type="protein sequence ID" value="AET7Gv20552000.22"/>
    <property type="gene ID" value="AET7Gv20552000"/>
</dbReference>
<dbReference type="Gramene" id="AET7Gv20552000.22">
    <property type="protein sequence ID" value="AET7Gv20552000.22"/>
    <property type="gene ID" value="AET7Gv20552000"/>
</dbReference>
<dbReference type="InterPro" id="IPR045152">
    <property type="entry name" value="EDC4-like"/>
</dbReference>
<dbReference type="Proteomes" id="UP000015105">
    <property type="component" value="Chromosome 7D"/>
</dbReference>
<dbReference type="GO" id="GO:0000932">
    <property type="term" value="C:P-body"/>
    <property type="evidence" value="ECO:0007669"/>
    <property type="project" value="TreeGrafter"/>
</dbReference>
<dbReference type="AlphaFoldDB" id="A0A453RDZ5"/>
<reference evidence="1" key="5">
    <citation type="journal article" date="2021" name="G3 (Bethesda)">
        <title>Aegilops tauschii genome assembly Aet v5.0 features greater sequence contiguity and improved annotation.</title>
        <authorList>
            <person name="Wang L."/>
            <person name="Zhu T."/>
            <person name="Rodriguez J.C."/>
            <person name="Deal K.R."/>
            <person name="Dubcovsky J."/>
            <person name="McGuire P.E."/>
            <person name="Lux T."/>
            <person name="Spannagl M."/>
            <person name="Mayer K.F.X."/>
            <person name="Baldrich P."/>
            <person name="Meyers B.C."/>
            <person name="Huo N."/>
            <person name="Gu Y.Q."/>
            <person name="Zhou H."/>
            <person name="Devos K.M."/>
            <person name="Bennetzen J.L."/>
            <person name="Unver T."/>
            <person name="Budak H."/>
            <person name="Gulick P.J."/>
            <person name="Galiba G."/>
            <person name="Kalapos B."/>
            <person name="Nelson D.R."/>
            <person name="Li P."/>
            <person name="You F.M."/>
            <person name="Luo M.C."/>
            <person name="Dvorak J."/>
        </authorList>
    </citation>
    <scope>NUCLEOTIDE SEQUENCE [LARGE SCALE GENOMIC DNA]</scope>
    <source>
        <strain evidence="1">cv. AL8/78</strain>
    </source>
</reference>
<organism evidence="1 2">
    <name type="scientific">Aegilops tauschii subsp. strangulata</name>
    <name type="common">Goatgrass</name>
    <dbReference type="NCBI Taxonomy" id="200361"/>
    <lineage>
        <taxon>Eukaryota</taxon>
        <taxon>Viridiplantae</taxon>
        <taxon>Streptophyta</taxon>
        <taxon>Embryophyta</taxon>
        <taxon>Tracheophyta</taxon>
        <taxon>Spermatophyta</taxon>
        <taxon>Magnoliopsida</taxon>
        <taxon>Liliopsida</taxon>
        <taxon>Poales</taxon>
        <taxon>Poaceae</taxon>
        <taxon>BOP clade</taxon>
        <taxon>Pooideae</taxon>
        <taxon>Triticodae</taxon>
        <taxon>Triticeae</taxon>
        <taxon>Triticinae</taxon>
        <taxon>Aegilops</taxon>
    </lineage>
</organism>
<name>A0A453RDZ5_AEGTS</name>
<sequence>FQKVLGEKVANQLDKSISTKLEATVAKQIQTQFHTSAKQALQDALRSSFESSIIPAFEQSCKTMFEQVDGAFQKGMSEHGTAIQQQVAAAHSPLAQTLRETINSASSITQGLTSELLDGQRKLLALVASGNPISHNTALQPINGPIPNLPEADVPLDPMKELTRLLSEQKIDEAFTMALQRSDVSMVSWLCSQG</sequence>